<dbReference type="SUPFAM" id="SSF50182">
    <property type="entry name" value="Sm-like ribonucleoproteins"/>
    <property type="match status" value="1"/>
</dbReference>
<evidence type="ECO:0000313" key="11">
    <source>
        <dbReference type="EMBL" id="GBG15290.1"/>
    </source>
</evidence>
<gene>
    <name evidence="11" type="ORF">NMK_2893</name>
</gene>
<sequence length="413" mass="45176">MHEIKEIWGDLNSQSLLIQLTVIAVSLIAAWFANRLLGQHIMKSSQENWQLGIGGVKRVLFPLTALACVTVFRVLLSQTQHTGALKLAATLLVAMAAIRLAVYLLRYIFAPSGWLRTTENFIVAIVWAVVALHLTGLLPDTVALLEQTGFSVGKRQISVLLILQAVITGAVTLVATLWIGRLLENKVMRAEQIELNLRVVFAKLIRILLIVVGVLAALSAIGFDITLLSVFGGALGVGLGFGLQKIASNYLSGFIILLDHSLHMGDVLTVDGHYGVVHQLRGRYLVLRKLDGTEVVIPNDTLITSTVINHSFSDRNARVQIPVQISYDSPLDKAMLIIKSAAFDHVRVLKTPEPDVLVQGLGENGIDLQLSVWVDDPEEGFGSLKSAIYMKILAEFKAAGVTIPYPQREVRMM</sequence>
<dbReference type="InterPro" id="IPR011014">
    <property type="entry name" value="MscS_channel_TM-2"/>
</dbReference>
<dbReference type="RefSeq" id="WP_227871517.1">
    <property type="nucleotide sequence ID" value="NZ_BDOQ01000018.1"/>
</dbReference>
<evidence type="ECO:0000256" key="6">
    <source>
        <dbReference type="ARBA" id="ARBA00023136"/>
    </source>
</evidence>
<keyword evidence="3" id="KW-1003">Cell membrane</keyword>
<dbReference type="InterPro" id="IPR006685">
    <property type="entry name" value="MscS_channel_2nd"/>
</dbReference>
<feature type="transmembrane region" description="Helical" evidence="7">
    <location>
        <begin position="225"/>
        <end position="243"/>
    </location>
</feature>
<comment type="similarity">
    <text evidence="2">Belongs to the MscS (TC 1.A.23) family.</text>
</comment>
<dbReference type="Pfam" id="PF00924">
    <property type="entry name" value="MS_channel_2nd"/>
    <property type="match status" value="1"/>
</dbReference>
<evidence type="ECO:0000256" key="1">
    <source>
        <dbReference type="ARBA" id="ARBA00004651"/>
    </source>
</evidence>
<feature type="transmembrane region" description="Helical" evidence="7">
    <location>
        <begin position="88"/>
        <end position="109"/>
    </location>
</feature>
<comment type="caution">
    <text evidence="11">The sequence shown here is derived from an EMBL/GenBank/DDBJ whole genome shotgun (WGS) entry which is preliminary data.</text>
</comment>
<keyword evidence="6 7" id="KW-0472">Membrane</keyword>
<dbReference type="InterPro" id="IPR010920">
    <property type="entry name" value="LSM_dom_sf"/>
</dbReference>
<evidence type="ECO:0000256" key="4">
    <source>
        <dbReference type="ARBA" id="ARBA00022692"/>
    </source>
</evidence>
<comment type="subcellular location">
    <subcellularLocation>
        <location evidence="1">Cell membrane</location>
        <topology evidence="1">Multi-pass membrane protein</topology>
    </subcellularLocation>
</comment>
<keyword evidence="4 7" id="KW-0812">Transmembrane</keyword>
<evidence type="ECO:0000256" key="3">
    <source>
        <dbReference type="ARBA" id="ARBA00022475"/>
    </source>
</evidence>
<evidence type="ECO:0000313" key="12">
    <source>
        <dbReference type="Proteomes" id="UP000245081"/>
    </source>
</evidence>
<dbReference type="Pfam" id="PF21088">
    <property type="entry name" value="MS_channel_1st"/>
    <property type="match status" value="1"/>
</dbReference>
<dbReference type="Proteomes" id="UP000245081">
    <property type="component" value="Unassembled WGS sequence"/>
</dbReference>
<feature type="domain" description="Mechanosensitive ion channel MscS C-terminal" evidence="9">
    <location>
        <begin position="320"/>
        <end position="402"/>
    </location>
</feature>
<evidence type="ECO:0000256" key="5">
    <source>
        <dbReference type="ARBA" id="ARBA00022989"/>
    </source>
</evidence>
<dbReference type="Gene3D" id="3.30.70.100">
    <property type="match status" value="1"/>
</dbReference>
<dbReference type="EMBL" id="BDOQ01000018">
    <property type="protein sequence ID" value="GBG15290.1"/>
    <property type="molecule type" value="Genomic_DNA"/>
</dbReference>
<dbReference type="PANTHER" id="PTHR30347">
    <property type="entry name" value="POTASSIUM CHANNEL RELATED"/>
    <property type="match status" value="1"/>
</dbReference>
<feature type="transmembrane region" description="Helical" evidence="7">
    <location>
        <begin position="159"/>
        <end position="179"/>
    </location>
</feature>
<evidence type="ECO:0000259" key="9">
    <source>
        <dbReference type="Pfam" id="PF21082"/>
    </source>
</evidence>
<dbReference type="InterPro" id="IPR049278">
    <property type="entry name" value="MS_channel_C"/>
</dbReference>
<evidence type="ECO:0000256" key="7">
    <source>
        <dbReference type="SAM" id="Phobius"/>
    </source>
</evidence>
<dbReference type="AlphaFoldDB" id="A0A2R5FAN4"/>
<dbReference type="GO" id="GO:0005886">
    <property type="term" value="C:plasma membrane"/>
    <property type="evidence" value="ECO:0007669"/>
    <property type="project" value="UniProtKB-SubCell"/>
</dbReference>
<accession>A0A2R5FAN4</accession>
<feature type="transmembrane region" description="Helical" evidence="7">
    <location>
        <begin position="200"/>
        <end position="219"/>
    </location>
</feature>
<keyword evidence="12" id="KW-1185">Reference proteome</keyword>
<organism evidence="11 12">
    <name type="scientific">Novimethylophilus kurashikiensis</name>
    <dbReference type="NCBI Taxonomy" id="1825523"/>
    <lineage>
        <taxon>Bacteria</taxon>
        <taxon>Pseudomonadati</taxon>
        <taxon>Pseudomonadota</taxon>
        <taxon>Betaproteobacteria</taxon>
        <taxon>Nitrosomonadales</taxon>
        <taxon>Methylophilaceae</taxon>
        <taxon>Novimethylophilus</taxon>
    </lineage>
</organism>
<feature type="transmembrane region" description="Helical" evidence="7">
    <location>
        <begin position="16"/>
        <end position="38"/>
    </location>
</feature>
<dbReference type="InterPro" id="IPR011066">
    <property type="entry name" value="MscS_channel_C_sf"/>
</dbReference>
<protein>
    <submittedName>
        <fullName evidence="11">Mechanosensitive ion channel protein MscS</fullName>
    </submittedName>
</protein>
<dbReference type="InterPro" id="IPR049142">
    <property type="entry name" value="MS_channel_1st"/>
</dbReference>
<feature type="domain" description="Mechanosensitive ion channel MscS" evidence="8">
    <location>
        <begin position="246"/>
        <end position="311"/>
    </location>
</feature>
<dbReference type="Gene3D" id="2.30.30.60">
    <property type="match status" value="1"/>
</dbReference>
<dbReference type="InterPro" id="IPR052702">
    <property type="entry name" value="MscS-like_channel"/>
</dbReference>
<reference evidence="11 12" key="1">
    <citation type="journal article" date="2018" name="Environ. Microbiol.">
        <title>Isolation and genomic characterization of Novimethylophilus kurashikiensis gen. nov. sp. nov., a new lanthanide-dependent methylotrophic species of Methylophilaceae.</title>
        <authorList>
            <person name="Lv H."/>
            <person name="Sahin N."/>
            <person name="Tani A."/>
        </authorList>
    </citation>
    <scope>NUCLEOTIDE SEQUENCE [LARGE SCALE GENOMIC DNA]</scope>
    <source>
        <strain evidence="11 12">La2-4</strain>
    </source>
</reference>
<evidence type="ECO:0000259" key="10">
    <source>
        <dbReference type="Pfam" id="PF21088"/>
    </source>
</evidence>
<keyword evidence="5 7" id="KW-1133">Transmembrane helix</keyword>
<dbReference type="PANTHER" id="PTHR30347:SF1">
    <property type="entry name" value="MECHANOSENSITIVE CHANNEL MSCK"/>
    <property type="match status" value="1"/>
</dbReference>
<dbReference type="SUPFAM" id="SSF82689">
    <property type="entry name" value="Mechanosensitive channel protein MscS (YggB), C-terminal domain"/>
    <property type="match status" value="1"/>
</dbReference>
<feature type="transmembrane region" description="Helical" evidence="7">
    <location>
        <begin position="59"/>
        <end position="76"/>
    </location>
</feature>
<dbReference type="SUPFAM" id="SSF82861">
    <property type="entry name" value="Mechanosensitive channel protein MscS (YggB), transmembrane region"/>
    <property type="match status" value="1"/>
</dbReference>
<dbReference type="GO" id="GO:0008381">
    <property type="term" value="F:mechanosensitive monoatomic ion channel activity"/>
    <property type="evidence" value="ECO:0007669"/>
    <property type="project" value="UniProtKB-ARBA"/>
</dbReference>
<evidence type="ECO:0000259" key="8">
    <source>
        <dbReference type="Pfam" id="PF00924"/>
    </source>
</evidence>
<dbReference type="Pfam" id="PF21082">
    <property type="entry name" value="MS_channel_3rd"/>
    <property type="match status" value="1"/>
</dbReference>
<dbReference type="Gene3D" id="1.10.287.1260">
    <property type="match status" value="1"/>
</dbReference>
<dbReference type="InterPro" id="IPR023408">
    <property type="entry name" value="MscS_beta-dom_sf"/>
</dbReference>
<evidence type="ECO:0000256" key="2">
    <source>
        <dbReference type="ARBA" id="ARBA00008017"/>
    </source>
</evidence>
<proteinExistence type="inferred from homology"/>
<name>A0A2R5FAN4_9PROT</name>
<feature type="domain" description="Mechanosensitive ion channel transmembrane helices 2/3" evidence="10">
    <location>
        <begin position="203"/>
        <end position="244"/>
    </location>
</feature>
<feature type="transmembrane region" description="Helical" evidence="7">
    <location>
        <begin position="121"/>
        <end position="139"/>
    </location>
</feature>